<evidence type="ECO:0000259" key="3">
    <source>
        <dbReference type="Pfam" id="PF02581"/>
    </source>
</evidence>
<dbReference type="InterPro" id="IPR022998">
    <property type="entry name" value="ThiamineP_synth_TenI"/>
</dbReference>
<dbReference type="Proteomes" id="UP001597086">
    <property type="component" value="Unassembled WGS sequence"/>
</dbReference>
<dbReference type="InterPro" id="IPR013785">
    <property type="entry name" value="Aldolase_TIM"/>
</dbReference>
<dbReference type="RefSeq" id="WP_386113546.1">
    <property type="nucleotide sequence ID" value="NZ_JBHTKM010000010.1"/>
</dbReference>
<dbReference type="SUPFAM" id="SSF51391">
    <property type="entry name" value="Thiamin phosphate synthase"/>
    <property type="match status" value="1"/>
</dbReference>
<accession>A0ABW3KNZ5</accession>
<evidence type="ECO:0000256" key="1">
    <source>
        <dbReference type="ARBA" id="ARBA00004948"/>
    </source>
</evidence>
<comment type="pathway">
    <text evidence="1">Cofactor biosynthesis; thiamine diphosphate biosynthesis.</text>
</comment>
<organism evidence="4 5">
    <name type="scientific">Winogradskyella rapida</name>
    <dbReference type="NCBI Taxonomy" id="549701"/>
    <lineage>
        <taxon>Bacteria</taxon>
        <taxon>Pseudomonadati</taxon>
        <taxon>Bacteroidota</taxon>
        <taxon>Flavobacteriia</taxon>
        <taxon>Flavobacteriales</taxon>
        <taxon>Flavobacteriaceae</taxon>
        <taxon>Winogradskyella</taxon>
    </lineage>
</organism>
<keyword evidence="5" id="KW-1185">Reference proteome</keyword>
<dbReference type="InterPro" id="IPR036206">
    <property type="entry name" value="ThiamineP_synth_sf"/>
</dbReference>
<keyword evidence="2" id="KW-0784">Thiamine biosynthesis</keyword>
<evidence type="ECO:0000313" key="5">
    <source>
        <dbReference type="Proteomes" id="UP001597086"/>
    </source>
</evidence>
<proteinExistence type="predicted"/>
<dbReference type="PANTHER" id="PTHR20857:SF15">
    <property type="entry name" value="THIAMINE-PHOSPHATE SYNTHASE"/>
    <property type="match status" value="1"/>
</dbReference>
<evidence type="ECO:0000256" key="2">
    <source>
        <dbReference type="ARBA" id="ARBA00022977"/>
    </source>
</evidence>
<reference evidence="5" key="1">
    <citation type="journal article" date="2019" name="Int. J. Syst. Evol. Microbiol.">
        <title>The Global Catalogue of Microorganisms (GCM) 10K type strain sequencing project: providing services to taxonomists for standard genome sequencing and annotation.</title>
        <authorList>
            <consortium name="The Broad Institute Genomics Platform"/>
            <consortium name="The Broad Institute Genome Sequencing Center for Infectious Disease"/>
            <person name="Wu L."/>
            <person name="Ma J."/>
        </authorList>
    </citation>
    <scope>NUCLEOTIDE SEQUENCE [LARGE SCALE GENOMIC DNA]</scope>
    <source>
        <strain evidence="5">CCUG 56098</strain>
    </source>
</reference>
<name>A0ABW3KNZ5_9FLAO</name>
<feature type="domain" description="Thiamine phosphate synthase/TenI" evidence="3">
    <location>
        <begin position="17"/>
        <end position="188"/>
    </location>
</feature>
<gene>
    <name evidence="4" type="ORF">ACFQ13_02230</name>
</gene>
<dbReference type="Gene3D" id="3.20.20.70">
    <property type="entry name" value="Aldolase class I"/>
    <property type="match status" value="1"/>
</dbReference>
<dbReference type="Pfam" id="PF02581">
    <property type="entry name" value="TMP-TENI"/>
    <property type="match status" value="1"/>
</dbReference>
<dbReference type="PANTHER" id="PTHR20857">
    <property type="entry name" value="THIAMINE-PHOSPHATE PYROPHOSPHORYLASE"/>
    <property type="match status" value="1"/>
</dbReference>
<comment type="caution">
    <text evidence="4">The sequence shown here is derived from an EMBL/GenBank/DDBJ whole genome shotgun (WGS) entry which is preliminary data.</text>
</comment>
<dbReference type="CDD" id="cd00564">
    <property type="entry name" value="TMP_TenI"/>
    <property type="match status" value="1"/>
</dbReference>
<sequence length="215" mass="23559">MRNVSKLHYISEGATPEIMLQNIQSACTSGAEWVQLSLATFPEAEHLELAQSARGITSHFQTRLIICDAYEVAKAVKADGVHIENTDLCPTDLRTELYTWQIIGATAHTLQDCEALAQKEVDYIFLGPYKVEGSETPTKPSLGIKGYASIMDVLETPIPVIGFGGVKTTAVKDILETGVSGVAVSEEITHNFDTIKTFHHLLKSSVIAEQRHTFE</sequence>
<dbReference type="EMBL" id="JBHTKM010000010">
    <property type="protein sequence ID" value="MFD1014727.1"/>
    <property type="molecule type" value="Genomic_DNA"/>
</dbReference>
<protein>
    <submittedName>
        <fullName evidence="4">Thiamine phosphate synthase</fullName>
    </submittedName>
</protein>
<evidence type="ECO:0000313" key="4">
    <source>
        <dbReference type="EMBL" id="MFD1014727.1"/>
    </source>
</evidence>